<dbReference type="SMART" id="SM00422">
    <property type="entry name" value="HTH_MERR"/>
    <property type="match status" value="1"/>
</dbReference>
<evidence type="ECO:0000256" key="2">
    <source>
        <dbReference type="ARBA" id="ARBA00023015"/>
    </source>
</evidence>
<evidence type="ECO:0000313" key="8">
    <source>
        <dbReference type="Proteomes" id="UP000095495"/>
    </source>
</evidence>
<sequence length="225" mass="25827">MEKVRYMISDAAALAGVETHVLRYWEEELDLTIPRNEMGHRYYTRENIQEFQKIKELKEKGYQLKAIRMILHNKNPEAAGISVPDPAAPGPLPSCNREHHPTAAAKPDRQNAGKTDLPVNTLSAEERMAQFRELMSDIVGHAIAQNNEALTLDISKEIRETVLKEMNYLIREQNDMTEERYRQLSAEIRGKLQKKHTLFAKKEKVSKTKPAKKEKSRKNILNPVG</sequence>
<dbReference type="GO" id="GO:0003677">
    <property type="term" value="F:DNA binding"/>
    <property type="evidence" value="ECO:0007669"/>
    <property type="project" value="UniProtKB-KW"/>
</dbReference>
<dbReference type="GO" id="GO:0003700">
    <property type="term" value="F:DNA-binding transcription factor activity"/>
    <property type="evidence" value="ECO:0007669"/>
    <property type="project" value="InterPro"/>
</dbReference>
<dbReference type="InterPro" id="IPR047057">
    <property type="entry name" value="MerR_fam"/>
</dbReference>
<evidence type="ECO:0000256" key="3">
    <source>
        <dbReference type="ARBA" id="ARBA00023125"/>
    </source>
</evidence>
<gene>
    <name evidence="7" type="ORF">ERS852420_00320</name>
</gene>
<feature type="region of interest" description="Disordered" evidence="5">
    <location>
        <begin position="202"/>
        <end position="225"/>
    </location>
</feature>
<keyword evidence="2" id="KW-0805">Transcription regulation</keyword>
<organism evidence="7 8">
    <name type="scientific">Roseburia faecis</name>
    <dbReference type="NCBI Taxonomy" id="301302"/>
    <lineage>
        <taxon>Bacteria</taxon>
        <taxon>Bacillati</taxon>
        <taxon>Bacillota</taxon>
        <taxon>Clostridia</taxon>
        <taxon>Lachnospirales</taxon>
        <taxon>Lachnospiraceae</taxon>
        <taxon>Roseburia</taxon>
    </lineage>
</organism>
<keyword evidence="3" id="KW-0238">DNA-binding</keyword>
<feature type="compositionally biased region" description="Basic and acidic residues" evidence="5">
    <location>
        <begin position="96"/>
        <end position="111"/>
    </location>
</feature>
<dbReference type="Gene3D" id="1.10.1660.10">
    <property type="match status" value="1"/>
</dbReference>
<dbReference type="PANTHER" id="PTHR30204:SF69">
    <property type="entry name" value="MERR-FAMILY TRANSCRIPTIONAL REGULATOR"/>
    <property type="match status" value="1"/>
</dbReference>
<accession>A0A173R5X2</accession>
<dbReference type="AlphaFoldDB" id="A0A173R5X2"/>
<proteinExistence type="predicted"/>
<feature type="region of interest" description="Disordered" evidence="5">
    <location>
        <begin position="80"/>
        <end position="116"/>
    </location>
</feature>
<keyword evidence="4" id="KW-0804">Transcription</keyword>
<evidence type="ECO:0000259" key="6">
    <source>
        <dbReference type="PROSITE" id="PS50937"/>
    </source>
</evidence>
<feature type="compositionally biased region" description="Basic residues" evidence="5">
    <location>
        <begin position="207"/>
        <end position="218"/>
    </location>
</feature>
<keyword evidence="1" id="KW-0678">Repressor</keyword>
<dbReference type="CDD" id="cd04764">
    <property type="entry name" value="HTH_MlrA-like_sg1"/>
    <property type="match status" value="1"/>
</dbReference>
<evidence type="ECO:0000256" key="1">
    <source>
        <dbReference type="ARBA" id="ARBA00022491"/>
    </source>
</evidence>
<dbReference type="InterPro" id="IPR000551">
    <property type="entry name" value="MerR-type_HTH_dom"/>
</dbReference>
<evidence type="ECO:0000313" key="7">
    <source>
        <dbReference type="EMBL" id="CUM73242.1"/>
    </source>
</evidence>
<dbReference type="SUPFAM" id="SSF46955">
    <property type="entry name" value="Putative DNA-binding domain"/>
    <property type="match status" value="1"/>
</dbReference>
<dbReference type="PROSITE" id="PS50937">
    <property type="entry name" value="HTH_MERR_2"/>
    <property type="match status" value="1"/>
</dbReference>
<protein>
    <submittedName>
        <fullName evidence="7">Zinc-responsive transcriptional regulator</fullName>
    </submittedName>
</protein>
<evidence type="ECO:0000256" key="5">
    <source>
        <dbReference type="SAM" id="MobiDB-lite"/>
    </source>
</evidence>
<evidence type="ECO:0000256" key="4">
    <source>
        <dbReference type="ARBA" id="ARBA00023163"/>
    </source>
</evidence>
<feature type="domain" description="HTH merR-type" evidence="6">
    <location>
        <begin position="5"/>
        <end position="73"/>
    </location>
</feature>
<dbReference type="Proteomes" id="UP000095495">
    <property type="component" value="Unassembled WGS sequence"/>
</dbReference>
<reference evidence="7 8" key="1">
    <citation type="submission" date="2015-09" db="EMBL/GenBank/DDBJ databases">
        <authorList>
            <consortium name="Pathogen Informatics"/>
        </authorList>
    </citation>
    <scope>NUCLEOTIDE SEQUENCE [LARGE SCALE GENOMIC DNA]</scope>
    <source>
        <strain evidence="7 8">2789STDY5608863</strain>
    </source>
</reference>
<name>A0A173R5X2_9FIRM</name>
<dbReference type="Pfam" id="PF13411">
    <property type="entry name" value="MerR_1"/>
    <property type="match status" value="1"/>
</dbReference>
<dbReference type="PANTHER" id="PTHR30204">
    <property type="entry name" value="REDOX-CYCLING DRUG-SENSING TRANSCRIPTIONAL ACTIVATOR SOXR"/>
    <property type="match status" value="1"/>
</dbReference>
<dbReference type="RefSeq" id="WP_055260903.1">
    <property type="nucleotide sequence ID" value="NZ_CYXV01000001.1"/>
</dbReference>
<dbReference type="EMBL" id="CYXV01000001">
    <property type="protein sequence ID" value="CUM73242.1"/>
    <property type="molecule type" value="Genomic_DNA"/>
</dbReference>
<dbReference type="InterPro" id="IPR009061">
    <property type="entry name" value="DNA-bd_dom_put_sf"/>
</dbReference>